<proteinExistence type="predicted"/>
<dbReference type="eggNOG" id="COG1216">
    <property type="taxonomic scope" value="Bacteria"/>
</dbReference>
<dbReference type="InterPro" id="IPR050834">
    <property type="entry name" value="Glycosyltransf_2"/>
</dbReference>
<dbReference type="RefSeq" id="WP_014401752.1">
    <property type="nucleotide sequence ID" value="NC_017033.1"/>
</dbReference>
<dbReference type="STRING" id="767434.Fraau_0251"/>
<dbReference type="PANTHER" id="PTHR43685">
    <property type="entry name" value="GLYCOSYLTRANSFERASE"/>
    <property type="match status" value="1"/>
</dbReference>
<evidence type="ECO:0000259" key="1">
    <source>
        <dbReference type="Pfam" id="PF00535"/>
    </source>
</evidence>
<evidence type="ECO:0000313" key="3">
    <source>
        <dbReference type="Proteomes" id="UP000005234"/>
    </source>
</evidence>
<dbReference type="HOGENOM" id="CLU_025996_0_7_6"/>
<organism evidence="2 3">
    <name type="scientific">Frateuria aurantia (strain ATCC 33424 / DSM 6220 / KCTC 2777 / LMG 1558 / NBRC 3245 / NCIMB 13370)</name>
    <name type="common">Acetobacter aurantius</name>
    <dbReference type="NCBI Taxonomy" id="767434"/>
    <lineage>
        <taxon>Bacteria</taxon>
        <taxon>Pseudomonadati</taxon>
        <taxon>Pseudomonadota</taxon>
        <taxon>Gammaproteobacteria</taxon>
        <taxon>Lysobacterales</taxon>
        <taxon>Rhodanobacteraceae</taxon>
        <taxon>Frateuria</taxon>
    </lineage>
</organism>
<dbReference type="InterPro" id="IPR029044">
    <property type="entry name" value="Nucleotide-diphossugar_trans"/>
</dbReference>
<keyword evidence="2" id="KW-0808">Transferase</keyword>
<dbReference type="AlphaFoldDB" id="H8L2B2"/>
<accession>H8L2B2</accession>
<dbReference type="InterPro" id="IPR001173">
    <property type="entry name" value="Glyco_trans_2-like"/>
</dbReference>
<keyword evidence="3" id="KW-1185">Reference proteome</keyword>
<dbReference type="PANTHER" id="PTHR43685:SF2">
    <property type="entry name" value="GLYCOSYLTRANSFERASE 2-LIKE DOMAIN-CONTAINING PROTEIN"/>
    <property type="match status" value="1"/>
</dbReference>
<dbReference type="Pfam" id="PF00535">
    <property type="entry name" value="Glycos_transf_2"/>
    <property type="match status" value="1"/>
</dbReference>
<dbReference type="Gene3D" id="3.90.550.10">
    <property type="entry name" value="Spore Coat Polysaccharide Biosynthesis Protein SpsA, Chain A"/>
    <property type="match status" value="1"/>
</dbReference>
<dbReference type="CDD" id="cd00761">
    <property type="entry name" value="Glyco_tranf_GTA_type"/>
    <property type="match status" value="1"/>
</dbReference>
<reference evidence="2" key="1">
    <citation type="submission" date="2012-02" db="EMBL/GenBank/DDBJ databases">
        <title>The complete genome of Frateuria aurantia DSM 6220.</title>
        <authorList>
            <consortium name="US DOE Joint Genome Institute (JGI-PGF)"/>
            <person name="Lucas S."/>
            <person name="Copeland A."/>
            <person name="Lapidus A."/>
            <person name="Glavina del Rio T."/>
            <person name="Dalin E."/>
            <person name="Tice H."/>
            <person name="Bruce D."/>
            <person name="Goodwin L."/>
            <person name="Pitluck S."/>
            <person name="Peters L."/>
            <person name="Ovchinnikova G."/>
            <person name="Teshima H."/>
            <person name="Kyrpides N."/>
            <person name="Mavromatis K."/>
            <person name="Ivanova N."/>
            <person name="Brettin T."/>
            <person name="Detter J.C."/>
            <person name="Han C."/>
            <person name="Larimer F."/>
            <person name="Land M."/>
            <person name="Hauser L."/>
            <person name="Markowitz V."/>
            <person name="Cheng J.-F."/>
            <person name="Hugenholtz P."/>
            <person name="Woyke T."/>
            <person name="Wu D."/>
            <person name="Brambilla E."/>
            <person name="Klenk H.-P."/>
            <person name="Eisen J.A."/>
        </authorList>
    </citation>
    <scope>NUCLEOTIDE SEQUENCE</scope>
    <source>
        <strain evidence="2">DSM 6220</strain>
    </source>
</reference>
<protein>
    <submittedName>
        <fullName evidence="2">Glycosyl transferase</fullName>
    </submittedName>
</protein>
<dbReference type="KEGG" id="fau:Fraau_0251"/>
<dbReference type="EMBL" id="CP003350">
    <property type="protein sequence ID" value="AFC84746.1"/>
    <property type="molecule type" value="Genomic_DNA"/>
</dbReference>
<feature type="domain" description="Glycosyltransferase 2-like" evidence="1">
    <location>
        <begin position="8"/>
        <end position="136"/>
    </location>
</feature>
<dbReference type="Proteomes" id="UP000005234">
    <property type="component" value="Chromosome"/>
</dbReference>
<evidence type="ECO:0000313" key="2">
    <source>
        <dbReference type="EMBL" id="AFC84746.1"/>
    </source>
</evidence>
<gene>
    <name evidence="2" type="ordered locus">Fraau_0251</name>
</gene>
<sequence length="304" mass="34380">MPLVTSFSVVICSYNYRAYVLEAVESALGQRRAPKQVIVVDDGSTDGSAELLAEHYGDDSRVTLVLQANGGQLRAMASGIAQASGDVVCMLDSDDYWTDDYLSQLGELYDSRPEVDFVFSDLQHIGQNTSVFRFAHAPVDLAYTAIATWYGGYWYGAPTSGLTFKTALGRRLTAVPEEYFESWRLWADNVLIYGSSLLGAYKYFLPTGSIRYRVHGDNGWMRHHGPRRRFLNAFNNQRLFAHFGQQAGLGPRSVRLLKDEYLLKPLCSWKETRRYARLARAHGESLGRRLGWPLAMIARRWRKA</sequence>
<dbReference type="SUPFAM" id="SSF53448">
    <property type="entry name" value="Nucleotide-diphospho-sugar transferases"/>
    <property type="match status" value="1"/>
</dbReference>
<name>H8L2B2_FRAAD</name>
<dbReference type="GO" id="GO:0016740">
    <property type="term" value="F:transferase activity"/>
    <property type="evidence" value="ECO:0007669"/>
    <property type="project" value="UniProtKB-KW"/>
</dbReference>